<dbReference type="AlphaFoldDB" id="A0A3B0TAW6"/>
<organism evidence="7">
    <name type="scientific">hydrothermal vent metagenome</name>
    <dbReference type="NCBI Taxonomy" id="652676"/>
    <lineage>
        <taxon>unclassified sequences</taxon>
        <taxon>metagenomes</taxon>
        <taxon>ecological metagenomes</taxon>
    </lineage>
</organism>
<dbReference type="Pfam" id="PF01699">
    <property type="entry name" value="Na_Ca_ex"/>
    <property type="match status" value="2"/>
</dbReference>
<dbReference type="GO" id="GO:0005886">
    <property type="term" value="C:plasma membrane"/>
    <property type="evidence" value="ECO:0007669"/>
    <property type="project" value="TreeGrafter"/>
</dbReference>
<proteinExistence type="predicted"/>
<dbReference type="PANTHER" id="PTHR10846:SF8">
    <property type="entry name" value="INNER MEMBRANE PROTEIN YRBG"/>
    <property type="match status" value="1"/>
</dbReference>
<feature type="transmembrane region" description="Helical" evidence="5">
    <location>
        <begin position="274"/>
        <end position="294"/>
    </location>
</feature>
<feature type="transmembrane region" description="Helical" evidence="5">
    <location>
        <begin position="306"/>
        <end position="324"/>
    </location>
</feature>
<evidence type="ECO:0000256" key="4">
    <source>
        <dbReference type="ARBA" id="ARBA00023136"/>
    </source>
</evidence>
<accession>A0A3B0TAW6</accession>
<dbReference type="GO" id="GO:0006874">
    <property type="term" value="P:intracellular calcium ion homeostasis"/>
    <property type="evidence" value="ECO:0007669"/>
    <property type="project" value="TreeGrafter"/>
</dbReference>
<feature type="transmembrane region" description="Helical" evidence="5">
    <location>
        <begin position="199"/>
        <end position="221"/>
    </location>
</feature>
<dbReference type="InterPro" id="IPR044880">
    <property type="entry name" value="NCX_ion-bd_dom_sf"/>
</dbReference>
<keyword evidence="2 5" id="KW-0812">Transmembrane</keyword>
<dbReference type="PANTHER" id="PTHR10846">
    <property type="entry name" value="SODIUM/POTASSIUM/CALCIUM EXCHANGER"/>
    <property type="match status" value="1"/>
</dbReference>
<dbReference type="InterPro" id="IPR004837">
    <property type="entry name" value="NaCa_Exmemb"/>
</dbReference>
<evidence type="ECO:0000256" key="3">
    <source>
        <dbReference type="ARBA" id="ARBA00022989"/>
    </source>
</evidence>
<dbReference type="NCBIfam" id="TIGR00367">
    <property type="entry name" value="calcium/sodium antiporter"/>
    <property type="match status" value="1"/>
</dbReference>
<evidence type="ECO:0000256" key="1">
    <source>
        <dbReference type="ARBA" id="ARBA00004141"/>
    </source>
</evidence>
<evidence type="ECO:0000259" key="6">
    <source>
        <dbReference type="Pfam" id="PF01699"/>
    </source>
</evidence>
<feature type="domain" description="Sodium/calcium exchanger membrane region" evidence="6">
    <location>
        <begin position="178"/>
        <end position="319"/>
    </location>
</feature>
<reference evidence="7" key="1">
    <citation type="submission" date="2018-06" db="EMBL/GenBank/DDBJ databases">
        <authorList>
            <person name="Zhirakovskaya E."/>
        </authorList>
    </citation>
    <scope>NUCLEOTIDE SEQUENCE</scope>
</reference>
<feature type="domain" description="Sodium/calcium exchanger membrane region" evidence="6">
    <location>
        <begin position="4"/>
        <end position="143"/>
    </location>
</feature>
<feature type="transmembrane region" description="Helical" evidence="5">
    <location>
        <begin position="171"/>
        <end position="193"/>
    </location>
</feature>
<feature type="transmembrane region" description="Helical" evidence="5">
    <location>
        <begin position="129"/>
        <end position="150"/>
    </location>
</feature>
<dbReference type="GO" id="GO:0005262">
    <property type="term" value="F:calcium channel activity"/>
    <property type="evidence" value="ECO:0007669"/>
    <property type="project" value="TreeGrafter"/>
</dbReference>
<dbReference type="GO" id="GO:0008273">
    <property type="term" value="F:calcium, potassium:sodium antiporter activity"/>
    <property type="evidence" value="ECO:0007669"/>
    <property type="project" value="TreeGrafter"/>
</dbReference>
<dbReference type="InterPro" id="IPR004481">
    <property type="entry name" value="K/Na/Ca-exchanger"/>
</dbReference>
<evidence type="ECO:0000256" key="5">
    <source>
        <dbReference type="SAM" id="Phobius"/>
    </source>
</evidence>
<evidence type="ECO:0000313" key="7">
    <source>
        <dbReference type="EMBL" id="VAW15781.1"/>
    </source>
</evidence>
<keyword evidence="3 5" id="KW-1133">Transmembrane helix</keyword>
<dbReference type="EMBL" id="UOEO01000038">
    <property type="protein sequence ID" value="VAW15781.1"/>
    <property type="molecule type" value="Genomic_DNA"/>
</dbReference>
<feature type="transmembrane region" description="Helical" evidence="5">
    <location>
        <begin position="242"/>
        <end position="268"/>
    </location>
</feature>
<keyword evidence="4 5" id="KW-0472">Membrane</keyword>
<comment type="subcellular location">
    <subcellularLocation>
        <location evidence="1">Membrane</location>
        <topology evidence="1">Multi-pass membrane protein</topology>
    </subcellularLocation>
</comment>
<feature type="transmembrane region" description="Helical" evidence="5">
    <location>
        <begin position="103"/>
        <end position="123"/>
    </location>
</feature>
<protein>
    <submittedName>
        <fullName evidence="7">Inner membrane protein YrbG, predicted calcium/sodium:proton antiporter</fullName>
    </submittedName>
</protein>
<name>A0A3B0TAW6_9ZZZZ</name>
<evidence type="ECO:0000256" key="2">
    <source>
        <dbReference type="ARBA" id="ARBA00022692"/>
    </source>
</evidence>
<dbReference type="Gene3D" id="6.10.280.80">
    <property type="entry name" value="NCX, peripheral helical region"/>
    <property type="match status" value="1"/>
</dbReference>
<dbReference type="Gene3D" id="1.20.1420.30">
    <property type="entry name" value="NCX, central ion-binding region"/>
    <property type="match status" value="1"/>
</dbReference>
<sequence length="325" mass="33685">MAPTLFFITGLVLLVLSGDFLVRGAVAIAQRLHVPSIIVGLTIISMGTSAPELFVSLQAALNGAPDLAIGNAVGSNIANSLLVLGLPALLAPIYFIEPGARRSVVFMMFITITLLILALDGAISGFDGWILLSLFALYLAYSFAITKSAINAGKLAALVDIENKTDQGAANLLSVPLSLGYLLFGIIGLGIGAKLTVDGALGIATTLGIGQTVVGTTIVALGTTLPEIAATMAAAMRRHSGVAIGNVIGSNIFNILAILGLTSTIVPLPVASRIMGFDLWVMLVTSALLVPMAFIRRPFKRKIGAALTLTYLAYLYVSFTGLMVG</sequence>
<gene>
    <name evidence="7" type="ORF">MNBD_ALPHA12-374</name>
</gene>
<feature type="transmembrane region" description="Helical" evidence="5">
    <location>
        <begin position="77"/>
        <end position="96"/>
    </location>
</feature>